<sequence>MEKLETFYIKVGYPDKWRDYSTLTIEKDNYFANIKRA</sequence>
<dbReference type="AlphaFoldDB" id="A0A5J4P3L6"/>
<gene>
    <name evidence="1" type="ORF">EZS27_044541</name>
</gene>
<organism evidence="1">
    <name type="scientific">termite gut metagenome</name>
    <dbReference type="NCBI Taxonomy" id="433724"/>
    <lineage>
        <taxon>unclassified sequences</taxon>
        <taxon>metagenomes</taxon>
        <taxon>organismal metagenomes</taxon>
    </lineage>
</organism>
<name>A0A5J4P3L6_9ZZZZ</name>
<feature type="non-terminal residue" evidence="1">
    <location>
        <position position="37"/>
    </location>
</feature>
<comment type="caution">
    <text evidence="1">The sequence shown here is derived from an EMBL/GenBank/DDBJ whole genome shotgun (WGS) entry which is preliminary data.</text>
</comment>
<evidence type="ECO:0000313" key="1">
    <source>
        <dbReference type="EMBL" id="KAA6303816.1"/>
    </source>
</evidence>
<proteinExistence type="predicted"/>
<reference evidence="1" key="1">
    <citation type="submission" date="2019-03" db="EMBL/GenBank/DDBJ databases">
        <title>Single cell metagenomics reveals metabolic interactions within the superorganism composed of flagellate Streblomastix strix and complex community of Bacteroidetes bacteria on its surface.</title>
        <authorList>
            <person name="Treitli S.C."/>
            <person name="Kolisko M."/>
            <person name="Husnik F."/>
            <person name="Keeling P."/>
            <person name="Hampl V."/>
        </authorList>
    </citation>
    <scope>NUCLEOTIDE SEQUENCE</scope>
    <source>
        <strain evidence="1">STM</strain>
    </source>
</reference>
<protein>
    <submittedName>
        <fullName evidence="1">Uncharacterized protein</fullName>
    </submittedName>
</protein>
<dbReference type="EMBL" id="SNRY01012025">
    <property type="protein sequence ID" value="KAA6303816.1"/>
    <property type="molecule type" value="Genomic_DNA"/>
</dbReference>
<accession>A0A5J4P3L6</accession>
<dbReference type="SUPFAM" id="SSF55486">
    <property type="entry name" value="Metalloproteases ('zincins'), catalytic domain"/>
    <property type="match status" value="1"/>
</dbReference>